<dbReference type="InterPro" id="IPR004244">
    <property type="entry name" value="Transposase_22"/>
</dbReference>
<protein>
    <submittedName>
        <fullName evidence="2">Uncharacterized protein</fullName>
    </submittedName>
</protein>
<feature type="region of interest" description="Disordered" evidence="1">
    <location>
        <begin position="168"/>
        <end position="205"/>
    </location>
</feature>
<feature type="compositionally biased region" description="Basic and acidic residues" evidence="1">
    <location>
        <begin position="181"/>
        <end position="192"/>
    </location>
</feature>
<organism evidence="2 3">
    <name type="scientific">Dryococelus australis</name>
    <dbReference type="NCBI Taxonomy" id="614101"/>
    <lineage>
        <taxon>Eukaryota</taxon>
        <taxon>Metazoa</taxon>
        <taxon>Ecdysozoa</taxon>
        <taxon>Arthropoda</taxon>
        <taxon>Hexapoda</taxon>
        <taxon>Insecta</taxon>
        <taxon>Pterygota</taxon>
        <taxon>Neoptera</taxon>
        <taxon>Polyneoptera</taxon>
        <taxon>Phasmatodea</taxon>
        <taxon>Verophasmatodea</taxon>
        <taxon>Anareolatae</taxon>
        <taxon>Phasmatidae</taxon>
        <taxon>Eurycanthinae</taxon>
        <taxon>Dryococelus</taxon>
    </lineage>
</organism>
<dbReference type="Gene3D" id="3.30.70.1820">
    <property type="entry name" value="L1 transposable element, RRM domain"/>
    <property type="match status" value="1"/>
</dbReference>
<sequence length="205" mass="23669">MIFALKHELDEIKPATYFINKGFEDLKILTSQLQETLDLVTKLTSRVCEQVNLSQKDHLETKAEVEGLQQYMSRNYLEIQGVPGLQKENIYDIVCKVAKALQVDLNKGEIDIAHRIPSLKTEMPKPIIVKFINRWKKEEILKAKRMKKHLTTEDAKLTGKVRAIYTNEHLTPKKKQVPTQESKRPETDRLPIHLDTGLQSVRQEG</sequence>
<proteinExistence type="predicted"/>
<name>A0ABQ9H8V4_9NEOP</name>
<evidence type="ECO:0000256" key="1">
    <source>
        <dbReference type="SAM" id="MobiDB-lite"/>
    </source>
</evidence>
<accession>A0ABQ9H8V4</accession>
<dbReference type="PANTHER" id="PTHR11505">
    <property type="entry name" value="L1 TRANSPOSABLE ELEMENT-RELATED"/>
    <property type="match status" value="1"/>
</dbReference>
<evidence type="ECO:0000313" key="2">
    <source>
        <dbReference type="EMBL" id="KAJ8880671.1"/>
    </source>
</evidence>
<evidence type="ECO:0000313" key="3">
    <source>
        <dbReference type="Proteomes" id="UP001159363"/>
    </source>
</evidence>
<dbReference type="EMBL" id="JARBHB010000006">
    <property type="protein sequence ID" value="KAJ8880671.1"/>
    <property type="molecule type" value="Genomic_DNA"/>
</dbReference>
<gene>
    <name evidence="2" type="ORF">PR048_017141</name>
</gene>
<comment type="caution">
    <text evidence="2">The sequence shown here is derived from an EMBL/GenBank/DDBJ whole genome shotgun (WGS) entry which is preliminary data.</text>
</comment>
<keyword evidence="3" id="KW-1185">Reference proteome</keyword>
<reference evidence="2 3" key="1">
    <citation type="submission" date="2023-02" db="EMBL/GenBank/DDBJ databases">
        <title>LHISI_Scaffold_Assembly.</title>
        <authorList>
            <person name="Stuart O.P."/>
            <person name="Cleave R."/>
            <person name="Magrath M.J.L."/>
            <person name="Mikheyev A.S."/>
        </authorList>
    </citation>
    <scope>NUCLEOTIDE SEQUENCE [LARGE SCALE GENOMIC DNA]</scope>
    <source>
        <strain evidence="2">Daus_M_001</strain>
        <tissue evidence="2">Leg muscle</tissue>
    </source>
</reference>
<dbReference type="Proteomes" id="UP001159363">
    <property type="component" value="Chromosome 5"/>
</dbReference>